<protein>
    <submittedName>
        <fullName evidence="3">N-hydroxyarylamine O-acetyltransferase</fullName>
        <ecNumber evidence="3">2.3.1.118</ecNumber>
    </submittedName>
</protein>
<dbReference type="EC" id="2.3.1.118" evidence="3"/>
<sequence length="285" mass="30851">MTDQPFDLPAYLSRIGLSEAPKADADGVATIQRAQRMTIPFENLDVRLGRGVSIAPDAIFAKLVGTRRGGYCFEHNQLFAAALTAIGFVVRPLLARVWLGVPDDATGDAIPARTHQLLLVELPDGPWIADAGFGGAYTPPMPLRDGATATSPDGAVHRLHADAVHGWVTTRDGDLHATDARGVAQPGGGPIRQYSFTEDAVWPADIAQCNHHIATVPNHRFTTMAIVSIVLPRGFASLTDRHYRRRNGTEAVTTDITDPRVYRMRLSLVFGIDLTAEEVAALELF</sequence>
<dbReference type="Proteomes" id="UP000546701">
    <property type="component" value="Unassembled WGS sequence"/>
</dbReference>
<dbReference type="OrthoDB" id="7181050at2"/>
<dbReference type="RefSeq" id="WP_157176081.1">
    <property type="nucleotide sequence ID" value="NZ_BMJP01000003.1"/>
</dbReference>
<keyword evidence="4" id="KW-1185">Reference proteome</keyword>
<dbReference type="PANTHER" id="PTHR11786">
    <property type="entry name" value="N-HYDROXYARYLAMINE O-ACETYLTRANSFERASE"/>
    <property type="match status" value="1"/>
</dbReference>
<dbReference type="EMBL" id="JACIJR010000005">
    <property type="protein sequence ID" value="MBB5729755.1"/>
    <property type="molecule type" value="Genomic_DNA"/>
</dbReference>
<keyword evidence="3" id="KW-0808">Transferase</keyword>
<accession>A0A7W9F3Q3</accession>
<evidence type="ECO:0000313" key="4">
    <source>
        <dbReference type="Proteomes" id="UP000546701"/>
    </source>
</evidence>
<keyword evidence="3" id="KW-0012">Acyltransferase</keyword>
<comment type="caution">
    <text evidence="3">The sequence shown here is derived from an EMBL/GenBank/DDBJ whole genome shotgun (WGS) entry which is preliminary data.</text>
</comment>
<dbReference type="Pfam" id="PF00797">
    <property type="entry name" value="Acetyltransf_2"/>
    <property type="match status" value="1"/>
</dbReference>
<evidence type="ECO:0000313" key="3">
    <source>
        <dbReference type="EMBL" id="MBB5729755.1"/>
    </source>
</evidence>
<dbReference type="GO" id="GO:0046990">
    <property type="term" value="F:N-hydroxyarylamine O-acetyltransferase activity"/>
    <property type="evidence" value="ECO:0007669"/>
    <property type="project" value="UniProtKB-EC"/>
</dbReference>
<dbReference type="Gene3D" id="3.30.2140.10">
    <property type="entry name" value="Arylamine N-acetyltransferase"/>
    <property type="match status" value="1"/>
</dbReference>
<dbReference type="PRINTS" id="PR01543">
    <property type="entry name" value="ANATRNSFRASE"/>
</dbReference>
<comment type="similarity">
    <text evidence="1 2">Belongs to the arylamine N-acetyltransferase family.</text>
</comment>
<name>A0A7W9F3Q3_9SPHN</name>
<dbReference type="Gene3D" id="2.40.128.150">
    <property type="entry name" value="Cysteine proteinases"/>
    <property type="match status" value="1"/>
</dbReference>
<dbReference type="AlphaFoldDB" id="A0A7W9F3Q3"/>
<reference evidence="3 4" key="1">
    <citation type="submission" date="2020-08" db="EMBL/GenBank/DDBJ databases">
        <title>Genomic Encyclopedia of Type Strains, Phase IV (KMG-IV): sequencing the most valuable type-strain genomes for metagenomic binning, comparative biology and taxonomic classification.</title>
        <authorList>
            <person name="Goeker M."/>
        </authorList>
    </citation>
    <scope>NUCLEOTIDE SEQUENCE [LARGE SCALE GENOMIC DNA]</scope>
    <source>
        <strain evidence="3 4">DSM 103336</strain>
    </source>
</reference>
<proteinExistence type="inferred from homology"/>
<organism evidence="3 4">
    <name type="scientific">Sphingomonas prati</name>
    <dbReference type="NCBI Taxonomy" id="1843237"/>
    <lineage>
        <taxon>Bacteria</taxon>
        <taxon>Pseudomonadati</taxon>
        <taxon>Pseudomonadota</taxon>
        <taxon>Alphaproteobacteria</taxon>
        <taxon>Sphingomonadales</taxon>
        <taxon>Sphingomonadaceae</taxon>
        <taxon>Sphingomonas</taxon>
    </lineage>
</organism>
<dbReference type="InterPro" id="IPR038765">
    <property type="entry name" value="Papain-like_cys_pep_sf"/>
</dbReference>
<dbReference type="PANTHER" id="PTHR11786:SF0">
    <property type="entry name" value="ARYLAMINE N-ACETYLTRANSFERASE 4-RELATED"/>
    <property type="match status" value="1"/>
</dbReference>
<evidence type="ECO:0000256" key="1">
    <source>
        <dbReference type="ARBA" id="ARBA00006547"/>
    </source>
</evidence>
<dbReference type="SUPFAM" id="SSF54001">
    <property type="entry name" value="Cysteine proteinases"/>
    <property type="match status" value="1"/>
</dbReference>
<dbReference type="InterPro" id="IPR001447">
    <property type="entry name" value="Arylamine_N-AcTrfase"/>
</dbReference>
<evidence type="ECO:0000256" key="2">
    <source>
        <dbReference type="RuleBase" id="RU003452"/>
    </source>
</evidence>
<gene>
    <name evidence="3" type="ORF">FHS99_002251</name>
</gene>